<comment type="caution">
    <text evidence="2">The sequence shown here is derived from an EMBL/GenBank/DDBJ whole genome shotgun (WGS) entry which is preliminary data.</text>
</comment>
<dbReference type="AlphaFoldDB" id="A0AAV7KQ66"/>
<organism evidence="2 3">
    <name type="scientific">Pleurodeles waltl</name>
    <name type="common">Iberian ribbed newt</name>
    <dbReference type="NCBI Taxonomy" id="8319"/>
    <lineage>
        <taxon>Eukaryota</taxon>
        <taxon>Metazoa</taxon>
        <taxon>Chordata</taxon>
        <taxon>Craniata</taxon>
        <taxon>Vertebrata</taxon>
        <taxon>Euteleostomi</taxon>
        <taxon>Amphibia</taxon>
        <taxon>Batrachia</taxon>
        <taxon>Caudata</taxon>
        <taxon>Salamandroidea</taxon>
        <taxon>Salamandridae</taxon>
        <taxon>Pleurodelinae</taxon>
        <taxon>Pleurodeles</taxon>
    </lineage>
</organism>
<gene>
    <name evidence="2" type="ORF">NDU88_000543</name>
</gene>
<feature type="region of interest" description="Disordered" evidence="1">
    <location>
        <begin position="1"/>
        <end position="79"/>
    </location>
</feature>
<evidence type="ECO:0000256" key="1">
    <source>
        <dbReference type="SAM" id="MobiDB-lite"/>
    </source>
</evidence>
<keyword evidence="3" id="KW-1185">Reference proteome</keyword>
<feature type="compositionally biased region" description="Polar residues" evidence="1">
    <location>
        <begin position="29"/>
        <end position="38"/>
    </location>
</feature>
<reference evidence="2" key="1">
    <citation type="journal article" date="2022" name="bioRxiv">
        <title>Sequencing and chromosome-scale assembly of the giantPleurodeles waltlgenome.</title>
        <authorList>
            <person name="Brown T."/>
            <person name="Elewa A."/>
            <person name="Iarovenko S."/>
            <person name="Subramanian E."/>
            <person name="Araus A.J."/>
            <person name="Petzold A."/>
            <person name="Susuki M."/>
            <person name="Suzuki K.-i.T."/>
            <person name="Hayashi T."/>
            <person name="Toyoda A."/>
            <person name="Oliveira C."/>
            <person name="Osipova E."/>
            <person name="Leigh N.D."/>
            <person name="Simon A."/>
            <person name="Yun M.H."/>
        </authorList>
    </citation>
    <scope>NUCLEOTIDE SEQUENCE</scope>
    <source>
        <strain evidence="2">20211129_DDA</strain>
        <tissue evidence="2">Liver</tissue>
    </source>
</reference>
<accession>A0AAV7KQ66</accession>
<protein>
    <submittedName>
        <fullName evidence="2">Uncharacterized protein</fullName>
    </submittedName>
</protein>
<dbReference type="Proteomes" id="UP001066276">
    <property type="component" value="Chromosome 12"/>
</dbReference>
<proteinExistence type="predicted"/>
<evidence type="ECO:0000313" key="3">
    <source>
        <dbReference type="Proteomes" id="UP001066276"/>
    </source>
</evidence>
<sequence>MNGAGGERGRARCYAARAPGPRRAHAQVPQRSLPSTLSPAGLLSARRRSGASLPAQDGARRAVSGRGVGPGTEGVPENHHPARLMHIPALAPVRCAVMAPPCTPTNRKHMLCQIAKYWAQGKDETQAIDLTPADHRQKEEKKIIEKTVRKQYHLLQ</sequence>
<evidence type="ECO:0000313" key="2">
    <source>
        <dbReference type="EMBL" id="KAJ1080324.1"/>
    </source>
</evidence>
<name>A0AAV7KQ66_PLEWA</name>
<dbReference type="EMBL" id="JANPWB010000016">
    <property type="protein sequence ID" value="KAJ1080324.1"/>
    <property type="molecule type" value="Genomic_DNA"/>
</dbReference>